<dbReference type="NCBIfam" id="TIGR01563">
    <property type="entry name" value="gp16_SPP1"/>
    <property type="match status" value="1"/>
</dbReference>
<proteinExistence type="predicted"/>
<evidence type="ECO:0000313" key="1">
    <source>
        <dbReference type="EMBL" id="KRN08826.1"/>
    </source>
</evidence>
<organism evidence="1 2">
    <name type="scientific">Liquorilactobacillus mali KCTC 3596 = DSM 20444</name>
    <dbReference type="NCBI Taxonomy" id="1046596"/>
    <lineage>
        <taxon>Bacteria</taxon>
        <taxon>Bacillati</taxon>
        <taxon>Bacillota</taxon>
        <taxon>Bacilli</taxon>
        <taxon>Lactobacillales</taxon>
        <taxon>Lactobacillaceae</taxon>
        <taxon>Liquorilactobacillus</taxon>
    </lineage>
</organism>
<dbReference type="RefSeq" id="WP_003688665.1">
    <property type="nucleotide sequence ID" value="NZ_AKKT01000064.1"/>
</dbReference>
<dbReference type="OrthoDB" id="2319945at2"/>
<gene>
    <name evidence="1" type="ORF">FD00_GL001743</name>
</gene>
<dbReference type="PATRIC" id="fig|1046596.6.peg.1833"/>
<dbReference type="EMBL" id="AYYH01000046">
    <property type="protein sequence ID" value="KRN08826.1"/>
    <property type="molecule type" value="Genomic_DNA"/>
</dbReference>
<accession>J0KZX7</accession>
<reference evidence="1 2" key="1">
    <citation type="journal article" date="2015" name="Genome Announc.">
        <title>Expanding the biotechnology potential of lactobacilli through comparative genomics of 213 strains and associated genera.</title>
        <authorList>
            <person name="Sun Z."/>
            <person name="Harris H.M."/>
            <person name="McCann A."/>
            <person name="Guo C."/>
            <person name="Argimon S."/>
            <person name="Zhang W."/>
            <person name="Yang X."/>
            <person name="Jeffery I.B."/>
            <person name="Cooney J.C."/>
            <person name="Kagawa T.F."/>
            <person name="Liu W."/>
            <person name="Song Y."/>
            <person name="Salvetti E."/>
            <person name="Wrobel A."/>
            <person name="Rasinkangas P."/>
            <person name="Parkhill J."/>
            <person name="Rea M.C."/>
            <person name="O'Sullivan O."/>
            <person name="Ritari J."/>
            <person name="Douillard F.P."/>
            <person name="Paul Ross R."/>
            <person name="Yang R."/>
            <person name="Briner A.E."/>
            <person name="Felis G.E."/>
            <person name="de Vos W.M."/>
            <person name="Barrangou R."/>
            <person name="Klaenhammer T.R."/>
            <person name="Caufield P.W."/>
            <person name="Cui Y."/>
            <person name="Zhang H."/>
            <person name="O'Toole P.W."/>
        </authorList>
    </citation>
    <scope>NUCLEOTIDE SEQUENCE [LARGE SCALE GENOMIC DNA]</scope>
    <source>
        <strain evidence="1 2">DSM 20444</strain>
    </source>
</reference>
<dbReference type="InterPro" id="IPR008767">
    <property type="entry name" value="Phage_SPP1_head-tail_adaptor"/>
</dbReference>
<comment type="caution">
    <text evidence="1">The sequence shown here is derived from an EMBL/GenBank/DDBJ whole genome shotgun (WGS) entry which is preliminary data.</text>
</comment>
<sequence>MPRKLLPSMFNKRIEFGTVKSVEDDNTGDYKETFVSQFSLWAYPSKRTLNQQYQLLGTNLTDTIVLIIRHNSNVNESLKLKYNGQQYDILDISSDDSLNYMSYDYLTVKLTSKVG</sequence>
<dbReference type="AlphaFoldDB" id="J0KZX7"/>
<dbReference type="Pfam" id="PF05521">
    <property type="entry name" value="Phage_HCP"/>
    <property type="match status" value="1"/>
</dbReference>
<dbReference type="GeneID" id="98316211"/>
<keyword evidence="2" id="KW-1185">Reference proteome</keyword>
<dbReference type="Proteomes" id="UP000050898">
    <property type="component" value="Unassembled WGS sequence"/>
</dbReference>
<evidence type="ECO:0000313" key="2">
    <source>
        <dbReference type="Proteomes" id="UP000050898"/>
    </source>
</evidence>
<dbReference type="InterPro" id="IPR038666">
    <property type="entry name" value="SSP1_head-tail_sf"/>
</dbReference>
<protein>
    <submittedName>
        <fullName evidence="1">Phage head-tail joining protein</fullName>
    </submittedName>
</protein>
<name>J0KZX7_9LACO</name>
<dbReference type="Gene3D" id="2.40.10.270">
    <property type="entry name" value="Bacteriophage SPP1 head-tail adaptor protein"/>
    <property type="match status" value="1"/>
</dbReference>